<gene>
    <name evidence="1" type="ORF">CINC_LOCUS11426</name>
</gene>
<accession>A0A9N8PXT3</accession>
<dbReference type="EMBL" id="LR824009">
    <property type="protein sequence ID" value="CAD0197141.1"/>
    <property type="molecule type" value="Genomic_DNA"/>
</dbReference>
<keyword evidence="2" id="KW-1185">Reference proteome</keyword>
<evidence type="ECO:0000313" key="1">
    <source>
        <dbReference type="EMBL" id="CAD0197141.1"/>
    </source>
</evidence>
<reference evidence="1" key="1">
    <citation type="submission" date="2021-12" db="EMBL/GenBank/DDBJ databases">
        <authorList>
            <person name="King R."/>
        </authorList>
    </citation>
    <scope>NUCLEOTIDE SEQUENCE</scope>
</reference>
<sequence>MKHQQRNIIYLNLSAHVTHILYLRESFKFNSTVKVYFIDVTDIANRSKMLSLRTKLFDRMAEKAIGNCLKATEGMINFVYWLLFILDN</sequence>
<dbReference type="Proteomes" id="UP001154114">
    <property type="component" value="Chromosome 6"/>
</dbReference>
<dbReference type="AlphaFoldDB" id="A0A9N8PXT3"/>
<evidence type="ECO:0000313" key="2">
    <source>
        <dbReference type="Proteomes" id="UP001154114"/>
    </source>
</evidence>
<name>A0A9N8PXT3_CHRIL</name>
<organism evidence="1 2">
    <name type="scientific">Chrysodeixis includens</name>
    <name type="common">Soybean looper</name>
    <name type="synonym">Pseudoplusia includens</name>
    <dbReference type="NCBI Taxonomy" id="689277"/>
    <lineage>
        <taxon>Eukaryota</taxon>
        <taxon>Metazoa</taxon>
        <taxon>Ecdysozoa</taxon>
        <taxon>Arthropoda</taxon>
        <taxon>Hexapoda</taxon>
        <taxon>Insecta</taxon>
        <taxon>Pterygota</taxon>
        <taxon>Neoptera</taxon>
        <taxon>Endopterygota</taxon>
        <taxon>Lepidoptera</taxon>
        <taxon>Glossata</taxon>
        <taxon>Ditrysia</taxon>
        <taxon>Noctuoidea</taxon>
        <taxon>Noctuidae</taxon>
        <taxon>Plusiinae</taxon>
        <taxon>Chrysodeixis</taxon>
    </lineage>
</organism>
<protein>
    <submittedName>
        <fullName evidence="1">Uncharacterized protein</fullName>
    </submittedName>
</protein>
<proteinExistence type="predicted"/>